<sequence length="84" mass="9627">MIEFAEKGKSDSKNGQSEFFEHTCGAEDQRDCIMMKHIIMAEVRKSNVPSWVSDELEKKFECLGCWNSLGGKPKIELLHRSHGR</sequence>
<gene>
    <name evidence="1" type="ORF">ASZ90_013644</name>
</gene>
<accession>A0A0W8F8G3</accession>
<evidence type="ECO:0000313" key="1">
    <source>
        <dbReference type="EMBL" id="KUG16675.1"/>
    </source>
</evidence>
<comment type="caution">
    <text evidence="1">The sequence shown here is derived from an EMBL/GenBank/DDBJ whole genome shotgun (WGS) entry which is preliminary data.</text>
</comment>
<reference evidence="1" key="1">
    <citation type="journal article" date="2015" name="Proc. Natl. Acad. Sci. U.S.A.">
        <title>Networks of energetic and metabolic interactions define dynamics in microbial communities.</title>
        <authorList>
            <person name="Embree M."/>
            <person name="Liu J.K."/>
            <person name="Al-Bassam M.M."/>
            <person name="Zengler K."/>
        </authorList>
    </citation>
    <scope>NUCLEOTIDE SEQUENCE</scope>
</reference>
<name>A0A0W8F8G3_9ZZZZ</name>
<protein>
    <submittedName>
        <fullName evidence="1">Uncharacterized protein</fullName>
    </submittedName>
</protein>
<organism evidence="1">
    <name type="scientific">hydrocarbon metagenome</name>
    <dbReference type="NCBI Taxonomy" id="938273"/>
    <lineage>
        <taxon>unclassified sequences</taxon>
        <taxon>metagenomes</taxon>
        <taxon>ecological metagenomes</taxon>
    </lineage>
</organism>
<dbReference type="EMBL" id="LNQE01001484">
    <property type="protein sequence ID" value="KUG16675.1"/>
    <property type="molecule type" value="Genomic_DNA"/>
</dbReference>
<dbReference type="AlphaFoldDB" id="A0A0W8F8G3"/>
<proteinExistence type="predicted"/>